<dbReference type="Gene3D" id="1.10.460.10">
    <property type="entry name" value="Topoisomerase I, domain 2"/>
    <property type="match status" value="1"/>
</dbReference>
<evidence type="ECO:0000256" key="2">
    <source>
        <dbReference type="ARBA" id="ARBA00009446"/>
    </source>
</evidence>
<keyword evidence="6 8" id="KW-0238">DNA-binding</keyword>
<dbReference type="PROSITE" id="PS00396">
    <property type="entry name" value="TOPO_IA_1"/>
    <property type="match status" value="1"/>
</dbReference>
<dbReference type="PRINTS" id="PR00417">
    <property type="entry name" value="PRTPISMRASEI"/>
</dbReference>
<evidence type="ECO:0000256" key="3">
    <source>
        <dbReference type="ARBA" id="ARBA00022723"/>
    </source>
</evidence>
<evidence type="ECO:0000256" key="5">
    <source>
        <dbReference type="ARBA" id="ARBA00023029"/>
    </source>
</evidence>
<comment type="caution">
    <text evidence="8">Lacks conserved residue(s) required for the propagation of feature annotation.</text>
</comment>
<dbReference type="InterPro" id="IPR003601">
    <property type="entry name" value="Topo_IA_2"/>
</dbReference>
<dbReference type="CDD" id="cd00186">
    <property type="entry name" value="TOP1Ac"/>
    <property type="match status" value="1"/>
</dbReference>
<dbReference type="SMART" id="SM00493">
    <property type="entry name" value="TOPRIM"/>
    <property type="match status" value="1"/>
</dbReference>
<reference evidence="11 12" key="1">
    <citation type="submission" date="2024-09" db="EMBL/GenBank/DDBJ databases">
        <authorList>
            <person name="Sun Q."/>
            <person name="Mori K."/>
        </authorList>
    </citation>
    <scope>NUCLEOTIDE SEQUENCE [LARGE SCALE GENOMIC DNA]</scope>
    <source>
        <strain evidence="11 12">CCM 8545</strain>
    </source>
</reference>
<feature type="binding site" evidence="8">
    <location>
        <position position="7"/>
    </location>
    <ligand>
        <name>Mg(2+)</name>
        <dbReference type="ChEBI" id="CHEBI:18420"/>
        <label>1</label>
        <note>catalytic</note>
    </ligand>
</feature>
<dbReference type="InterPro" id="IPR000380">
    <property type="entry name" value="Topo_IA"/>
</dbReference>
<dbReference type="InterPro" id="IPR034144">
    <property type="entry name" value="TOPRIM_TopoIII"/>
</dbReference>
<feature type="region of interest" description="Interaction with DNA" evidence="8">
    <location>
        <begin position="197"/>
        <end position="202"/>
    </location>
</feature>
<gene>
    <name evidence="8" type="primary">topB</name>
    <name evidence="11" type="ORF">ACFFIT_02165</name>
</gene>
<dbReference type="NCBIfam" id="TIGR01056">
    <property type="entry name" value="topB"/>
    <property type="match status" value="1"/>
</dbReference>
<evidence type="ECO:0000259" key="10">
    <source>
        <dbReference type="PROSITE" id="PS52039"/>
    </source>
</evidence>
<dbReference type="HAMAP" id="MF_00953">
    <property type="entry name" value="Topoisom_3_prok"/>
    <property type="match status" value="1"/>
</dbReference>
<feature type="binding site" evidence="8">
    <location>
        <position position="103"/>
    </location>
    <ligand>
        <name>Mg(2+)</name>
        <dbReference type="ChEBI" id="CHEBI:18420"/>
        <label>2</label>
    </ligand>
</feature>
<keyword evidence="7 8" id="KW-0413">Isomerase</keyword>
<feature type="domain" description="Toprim" evidence="9">
    <location>
        <begin position="1"/>
        <end position="134"/>
    </location>
</feature>
<evidence type="ECO:0000256" key="8">
    <source>
        <dbReference type="HAMAP-Rule" id="MF_00953"/>
    </source>
</evidence>
<evidence type="ECO:0000313" key="12">
    <source>
        <dbReference type="Proteomes" id="UP001589758"/>
    </source>
</evidence>
<dbReference type="InterPro" id="IPR005738">
    <property type="entry name" value="TopoIII"/>
</dbReference>
<dbReference type="GO" id="GO:0003917">
    <property type="term" value="F:DNA topoisomerase type I (single strand cut, ATP-independent) activity"/>
    <property type="evidence" value="ECO:0007669"/>
    <property type="project" value="UniProtKB-EC"/>
</dbReference>
<feature type="domain" description="Topo IA-type catalytic" evidence="10">
    <location>
        <begin position="155"/>
        <end position="616"/>
    </location>
</feature>
<dbReference type="PANTHER" id="PTHR11390:SF21">
    <property type="entry name" value="DNA TOPOISOMERASE 3-ALPHA"/>
    <property type="match status" value="1"/>
</dbReference>
<dbReference type="PROSITE" id="PS52039">
    <property type="entry name" value="TOPO_IA_2"/>
    <property type="match status" value="1"/>
</dbReference>
<dbReference type="PANTHER" id="PTHR11390">
    <property type="entry name" value="PROKARYOTIC DNA TOPOISOMERASE"/>
    <property type="match status" value="1"/>
</dbReference>
<keyword evidence="4 8" id="KW-0460">Magnesium</keyword>
<evidence type="ECO:0000259" key="9">
    <source>
        <dbReference type="PROSITE" id="PS50880"/>
    </source>
</evidence>
<proteinExistence type="inferred from homology"/>
<dbReference type="PROSITE" id="PS50880">
    <property type="entry name" value="TOPRIM"/>
    <property type="match status" value="1"/>
</dbReference>
<evidence type="ECO:0000313" key="11">
    <source>
        <dbReference type="EMBL" id="MFC0178907.1"/>
    </source>
</evidence>
<sequence>MRLFIAEKPSLAKAIAGVLPGPLKRENGFIRASNGDVVTWCIGHLLMQANPEVYNSKFKKWQLVDLPIVPEKWILLPKPETEKQLMVIKQLLGKAEQIIHAGDPDREGQLLVDEVFGYFQLESDKKKNILRCLINDLNPSAIKKALDKMRSNTDFIPLSTSALARARADWLYGINMSRAYTLLLKKSNFSSQQSTISVGRVQTPLLGLVVNRDNEIEHFQPKDYFEVKAQIFDNESASLQNSEAFLFEALWQPSEACQNYQDEEGRLLNEALALHVIKRIEKQYALVTNYTDKDEKEIAPLPFSLSSLQIEAAKKFGYSAQQVLDGCQQLYEKHNLITYPRSDCRYLPEEHFLQKEDVMAAIFMHSRINELPSNANLTKANRAFDDKKVDAHHAIIPTAKKGNVHLSSIESNLYDLIARYYLIQFLPPAVYRQCQIELEIAGGKFIAKSRFLKEIGYGVMLDKNSKISAQEELGHTLPKLKKGQKLFCLKGILMIKKTQPPRPFTDATLLSAMTNIARFVQDKSLKKVLRETDGLGTEATRAGIIELLFKREYLIKKGRNIHATEKGKLLIRSLPDIAVKPDMTAHWELELSKISEKNRRYHDFMDQLNATLYQLINNVKNEHIY</sequence>
<dbReference type="NCBIfam" id="NF005829">
    <property type="entry name" value="PRK07726.1"/>
    <property type="match status" value="1"/>
</dbReference>
<organism evidence="11 12">
    <name type="scientific">Thorsellia kenyensis</name>
    <dbReference type="NCBI Taxonomy" id="1549888"/>
    <lineage>
        <taxon>Bacteria</taxon>
        <taxon>Pseudomonadati</taxon>
        <taxon>Pseudomonadota</taxon>
        <taxon>Gammaproteobacteria</taxon>
        <taxon>Enterobacterales</taxon>
        <taxon>Thorselliaceae</taxon>
        <taxon>Thorsellia</taxon>
    </lineage>
</organism>
<dbReference type="CDD" id="cd03362">
    <property type="entry name" value="TOPRIM_TopoIA_TopoIII"/>
    <property type="match status" value="1"/>
</dbReference>
<dbReference type="RefSeq" id="WP_385875960.1">
    <property type="nucleotide sequence ID" value="NZ_JBHLXE010000024.1"/>
</dbReference>
<comment type="caution">
    <text evidence="11">The sequence shown here is derived from an EMBL/GenBank/DDBJ whole genome shotgun (WGS) entry which is preliminary data.</text>
</comment>
<dbReference type="InterPro" id="IPR023406">
    <property type="entry name" value="Topo_IA_AS"/>
</dbReference>
<feature type="site" description="Interaction with DNA" evidence="8">
    <location>
        <position position="61"/>
    </location>
</feature>
<dbReference type="InterPro" id="IPR013826">
    <property type="entry name" value="Topo_IA_cen_sub3"/>
</dbReference>
<feature type="site" description="Interaction with DNA" evidence="8">
    <location>
        <position position="178"/>
    </location>
</feature>
<comment type="similarity">
    <text evidence="2 8">Belongs to the type IA topoisomerase family.</text>
</comment>
<dbReference type="InterPro" id="IPR013497">
    <property type="entry name" value="Topo_IA_cen"/>
</dbReference>
<keyword evidence="5 8" id="KW-0799">Topoisomerase</keyword>
<comment type="catalytic activity">
    <reaction evidence="1 8">
        <text>ATP-independent breakage of single-stranded DNA, followed by passage and rejoining.</text>
        <dbReference type="EC" id="5.6.2.1"/>
    </reaction>
</comment>
<comment type="function">
    <text evidence="8">Releases the supercoiling and torsional tension of DNA, which is introduced during the DNA replication and transcription, by transiently cleaving and rejoining one strand of the DNA duplex. Introduces a single-strand break via transesterification at a target site in duplex DNA. The scissile phosphodiester is attacked by the catalytic tyrosine of the enzyme, resulting in the formation of a DNA-(5'-phosphotyrosyl)-enzyme intermediate and the expulsion of a 3'-OH DNA strand. The free DNA strand then undergoes passage around the unbroken strand, thus removing DNA supercoils. Finally, in the religation step, the DNA 3'-OH attacks the covalent intermediate to expel the active-site tyrosine and restore the DNA phosphodiester backbone.</text>
</comment>
<keyword evidence="3 8" id="KW-0479">Metal-binding</keyword>
<comment type="cofactor">
    <cofactor evidence="8">
        <name>Mg(2+)</name>
        <dbReference type="ChEBI" id="CHEBI:18420"/>
    </cofactor>
    <text evidence="8">Binds two Mg(2+) per subunit.</text>
</comment>
<dbReference type="EMBL" id="JBHLXE010000024">
    <property type="protein sequence ID" value="MFC0178907.1"/>
    <property type="molecule type" value="Genomic_DNA"/>
</dbReference>
<protein>
    <recommendedName>
        <fullName evidence="8">DNA topoisomerase 3</fullName>
        <ecNumber evidence="8">5.6.2.1</ecNumber>
    </recommendedName>
    <alternativeName>
        <fullName evidence="8">DNA topoisomerase III</fullName>
    </alternativeName>
</protein>
<dbReference type="Pfam" id="PF01131">
    <property type="entry name" value="Topoisom_bac"/>
    <property type="match status" value="1"/>
</dbReference>
<dbReference type="SUPFAM" id="SSF56712">
    <property type="entry name" value="Prokaryotic type I DNA topoisomerase"/>
    <property type="match status" value="1"/>
</dbReference>
<dbReference type="InterPro" id="IPR013825">
    <property type="entry name" value="Topo_IA_cen_sub2"/>
</dbReference>
<evidence type="ECO:0000256" key="4">
    <source>
        <dbReference type="ARBA" id="ARBA00022842"/>
    </source>
</evidence>
<dbReference type="EC" id="5.6.2.1" evidence="8"/>
<dbReference type="InterPro" id="IPR006171">
    <property type="entry name" value="TOPRIM_dom"/>
</dbReference>
<dbReference type="Gene3D" id="1.10.290.10">
    <property type="entry name" value="Topoisomerase I, domain 4"/>
    <property type="match status" value="1"/>
</dbReference>
<dbReference type="Pfam" id="PF01751">
    <property type="entry name" value="Toprim"/>
    <property type="match status" value="1"/>
</dbReference>
<evidence type="ECO:0000256" key="6">
    <source>
        <dbReference type="ARBA" id="ARBA00023125"/>
    </source>
</evidence>
<dbReference type="Proteomes" id="UP001589758">
    <property type="component" value="Unassembled WGS sequence"/>
</dbReference>
<name>A0ABV6C7G6_9GAMM</name>
<dbReference type="Gene3D" id="2.70.20.10">
    <property type="entry name" value="Topoisomerase I, domain 3"/>
    <property type="match status" value="1"/>
</dbReference>
<feature type="binding site" evidence="8">
    <location>
        <position position="105"/>
    </location>
    <ligand>
        <name>Mg(2+)</name>
        <dbReference type="ChEBI" id="CHEBI:18420"/>
        <label>2</label>
    </ligand>
</feature>
<evidence type="ECO:0000256" key="1">
    <source>
        <dbReference type="ARBA" id="ARBA00000213"/>
    </source>
</evidence>
<accession>A0ABV6C7G6</accession>
<dbReference type="InterPro" id="IPR013824">
    <property type="entry name" value="Topo_IA_cen_sub1"/>
</dbReference>
<dbReference type="InterPro" id="IPR003602">
    <property type="entry name" value="Topo_IA_DNA-bd_dom"/>
</dbReference>
<feature type="site" description="Interaction with DNA" evidence="8">
    <location>
        <position position="170"/>
    </location>
</feature>
<feature type="binding site" evidence="8">
    <location>
        <position position="103"/>
    </location>
    <ligand>
        <name>Mg(2+)</name>
        <dbReference type="ChEBI" id="CHEBI:18420"/>
        <label>1</label>
        <note>catalytic</note>
    </ligand>
</feature>
<dbReference type="SMART" id="SM00437">
    <property type="entry name" value="TOP1Ac"/>
    <property type="match status" value="1"/>
</dbReference>
<feature type="site" description="Interaction with DNA" evidence="8">
    <location>
        <position position="341"/>
    </location>
</feature>
<dbReference type="Gene3D" id="3.40.50.140">
    <property type="match status" value="1"/>
</dbReference>
<feature type="active site" description="O-(5'-phospho-DNA)-tyrosine intermediate" evidence="8">
    <location>
        <position position="339"/>
    </location>
</feature>
<dbReference type="SMART" id="SM00436">
    <property type="entry name" value="TOP1Bc"/>
    <property type="match status" value="1"/>
</dbReference>
<keyword evidence="12" id="KW-1185">Reference proteome</keyword>
<dbReference type="InterPro" id="IPR023405">
    <property type="entry name" value="Topo_IA_core_domain"/>
</dbReference>
<evidence type="ECO:0000256" key="7">
    <source>
        <dbReference type="ARBA" id="ARBA00023235"/>
    </source>
</evidence>